<dbReference type="EMBL" id="MSIE01000001">
    <property type="protein sequence ID" value="OLF19521.1"/>
    <property type="molecule type" value="Genomic_DNA"/>
</dbReference>
<sequence length="154" mass="17128">MDRSGVQVSFVVRPRRVRVIAGIAAVVLLSAFTVAGLLMLREYTGAYFRLSDQVAMIGIGLFLAAGALWFTRPRVRADAEGVEVRNMLGSRRFAWSDIEQVSFPDGSPWARLELPHDEYVPLVAIQAMDGEHAITAMRELRRVRREAVGERSVG</sequence>
<evidence type="ECO:0000256" key="1">
    <source>
        <dbReference type="SAM" id="Phobius"/>
    </source>
</evidence>
<evidence type="ECO:0000259" key="2">
    <source>
        <dbReference type="Pfam" id="PF10756"/>
    </source>
</evidence>
<evidence type="ECO:0000313" key="4">
    <source>
        <dbReference type="Proteomes" id="UP000185596"/>
    </source>
</evidence>
<organism evidence="3 4">
    <name type="scientific">Actinophytocola xanthii</name>
    <dbReference type="NCBI Taxonomy" id="1912961"/>
    <lineage>
        <taxon>Bacteria</taxon>
        <taxon>Bacillati</taxon>
        <taxon>Actinomycetota</taxon>
        <taxon>Actinomycetes</taxon>
        <taxon>Pseudonocardiales</taxon>
        <taxon>Pseudonocardiaceae</taxon>
    </lineage>
</organism>
<dbReference type="STRING" id="1912961.BU204_00940"/>
<name>A0A1Q8CYT6_9PSEU</name>
<feature type="transmembrane region" description="Helical" evidence="1">
    <location>
        <begin position="20"/>
        <end position="41"/>
    </location>
</feature>
<evidence type="ECO:0000313" key="3">
    <source>
        <dbReference type="EMBL" id="OLF19521.1"/>
    </source>
</evidence>
<feature type="domain" description="Low molecular weight protein antigen 6 PH" evidence="2">
    <location>
        <begin position="72"/>
        <end position="142"/>
    </location>
</feature>
<keyword evidence="1" id="KW-0472">Membrane</keyword>
<protein>
    <recommendedName>
        <fullName evidence="2">Low molecular weight protein antigen 6 PH domain-containing protein</fullName>
    </recommendedName>
</protein>
<accession>A0A1Q8CYT6</accession>
<keyword evidence="4" id="KW-1185">Reference proteome</keyword>
<reference evidence="3 4" key="1">
    <citation type="submission" date="2016-12" db="EMBL/GenBank/DDBJ databases">
        <title>The draft genome sequence of Actinophytocola sp. 11-183.</title>
        <authorList>
            <person name="Wang W."/>
            <person name="Yuan L."/>
        </authorList>
    </citation>
    <scope>NUCLEOTIDE SEQUENCE [LARGE SCALE GENOMIC DNA]</scope>
    <source>
        <strain evidence="3 4">11-183</strain>
    </source>
</reference>
<keyword evidence="1" id="KW-1133">Transmembrane helix</keyword>
<feature type="transmembrane region" description="Helical" evidence="1">
    <location>
        <begin position="53"/>
        <end position="70"/>
    </location>
</feature>
<comment type="caution">
    <text evidence="3">The sequence shown here is derived from an EMBL/GenBank/DDBJ whole genome shotgun (WGS) entry which is preliminary data.</text>
</comment>
<gene>
    <name evidence="3" type="ORF">BU204_00940</name>
</gene>
<dbReference type="Proteomes" id="UP000185596">
    <property type="component" value="Unassembled WGS sequence"/>
</dbReference>
<dbReference type="AlphaFoldDB" id="A0A1Q8CYT6"/>
<dbReference type="InterPro" id="IPR019692">
    <property type="entry name" value="CFP-6_PH"/>
</dbReference>
<proteinExistence type="predicted"/>
<keyword evidence="1" id="KW-0812">Transmembrane</keyword>
<dbReference type="Pfam" id="PF10756">
    <property type="entry name" value="bPH_6"/>
    <property type="match status" value="1"/>
</dbReference>